<sequence length="119" mass="13388">MTSQMEICDVIMMSQISKICDIMTSHYVTSPDDVITWHRRLIKGVSSPRKARSGRPLPSSRPISLLVHDGSGLFWEPDERVTHLSIGFGQFLGHDLGFTPFLRLSPLELKMGEHPQETA</sequence>
<dbReference type="SUPFAM" id="SSF48113">
    <property type="entry name" value="Heme-dependent peroxidases"/>
    <property type="match status" value="1"/>
</dbReference>
<name>A0A9D4PFI1_RHISA</name>
<evidence type="ECO:0000313" key="2">
    <source>
        <dbReference type="Proteomes" id="UP000821837"/>
    </source>
</evidence>
<reference evidence="1" key="2">
    <citation type="submission" date="2021-09" db="EMBL/GenBank/DDBJ databases">
        <authorList>
            <person name="Jia N."/>
            <person name="Wang J."/>
            <person name="Shi W."/>
            <person name="Du L."/>
            <person name="Sun Y."/>
            <person name="Zhan W."/>
            <person name="Jiang J."/>
            <person name="Wang Q."/>
            <person name="Zhang B."/>
            <person name="Ji P."/>
            <person name="Sakyi L.B."/>
            <person name="Cui X."/>
            <person name="Yuan T."/>
            <person name="Jiang B."/>
            <person name="Yang W."/>
            <person name="Lam T.T.-Y."/>
            <person name="Chang Q."/>
            <person name="Ding S."/>
            <person name="Wang X."/>
            <person name="Zhu J."/>
            <person name="Ruan X."/>
            <person name="Zhao L."/>
            <person name="Wei J."/>
            <person name="Que T."/>
            <person name="Du C."/>
            <person name="Cheng J."/>
            <person name="Dai P."/>
            <person name="Han X."/>
            <person name="Huang E."/>
            <person name="Gao Y."/>
            <person name="Liu J."/>
            <person name="Shao H."/>
            <person name="Ye R."/>
            <person name="Li L."/>
            <person name="Wei W."/>
            <person name="Wang X."/>
            <person name="Wang C."/>
            <person name="Huo Q."/>
            <person name="Li W."/>
            <person name="Guo W."/>
            <person name="Chen H."/>
            <person name="Chen S."/>
            <person name="Zhou L."/>
            <person name="Zhou L."/>
            <person name="Ni X."/>
            <person name="Tian J."/>
            <person name="Zhou Y."/>
            <person name="Sheng Y."/>
            <person name="Liu T."/>
            <person name="Pan Y."/>
            <person name="Xia L."/>
            <person name="Li J."/>
            <person name="Zhao F."/>
            <person name="Cao W."/>
        </authorList>
    </citation>
    <scope>NUCLEOTIDE SEQUENCE</scope>
    <source>
        <strain evidence="1">Rsan-2018</strain>
        <tissue evidence="1">Larvae</tissue>
    </source>
</reference>
<dbReference type="PROSITE" id="PS50292">
    <property type="entry name" value="PEROXIDASE_3"/>
    <property type="match status" value="1"/>
</dbReference>
<dbReference type="InterPro" id="IPR010255">
    <property type="entry name" value="Haem_peroxidase_sf"/>
</dbReference>
<proteinExistence type="predicted"/>
<accession>A0A9D4PFI1</accession>
<dbReference type="GO" id="GO:0020037">
    <property type="term" value="F:heme binding"/>
    <property type="evidence" value="ECO:0007669"/>
    <property type="project" value="InterPro"/>
</dbReference>
<reference evidence="1" key="1">
    <citation type="journal article" date="2020" name="Cell">
        <title>Large-Scale Comparative Analyses of Tick Genomes Elucidate Their Genetic Diversity and Vector Capacities.</title>
        <authorList>
            <consortium name="Tick Genome and Microbiome Consortium (TIGMIC)"/>
            <person name="Jia N."/>
            <person name="Wang J."/>
            <person name="Shi W."/>
            <person name="Du L."/>
            <person name="Sun Y."/>
            <person name="Zhan W."/>
            <person name="Jiang J.F."/>
            <person name="Wang Q."/>
            <person name="Zhang B."/>
            <person name="Ji P."/>
            <person name="Bell-Sakyi L."/>
            <person name="Cui X.M."/>
            <person name="Yuan T.T."/>
            <person name="Jiang B.G."/>
            <person name="Yang W.F."/>
            <person name="Lam T.T."/>
            <person name="Chang Q.C."/>
            <person name="Ding S.J."/>
            <person name="Wang X.J."/>
            <person name="Zhu J.G."/>
            <person name="Ruan X.D."/>
            <person name="Zhao L."/>
            <person name="Wei J.T."/>
            <person name="Ye R.Z."/>
            <person name="Que T.C."/>
            <person name="Du C.H."/>
            <person name="Zhou Y.H."/>
            <person name="Cheng J.X."/>
            <person name="Dai P.F."/>
            <person name="Guo W.B."/>
            <person name="Han X.H."/>
            <person name="Huang E.J."/>
            <person name="Li L.F."/>
            <person name="Wei W."/>
            <person name="Gao Y.C."/>
            <person name="Liu J.Z."/>
            <person name="Shao H.Z."/>
            <person name="Wang X."/>
            <person name="Wang C.C."/>
            <person name="Yang T.C."/>
            <person name="Huo Q.B."/>
            <person name="Li W."/>
            <person name="Chen H.Y."/>
            <person name="Chen S.E."/>
            <person name="Zhou L.G."/>
            <person name="Ni X.B."/>
            <person name="Tian J.H."/>
            <person name="Sheng Y."/>
            <person name="Liu T."/>
            <person name="Pan Y.S."/>
            <person name="Xia L.Y."/>
            <person name="Li J."/>
            <person name="Zhao F."/>
            <person name="Cao W.C."/>
        </authorList>
    </citation>
    <scope>NUCLEOTIDE SEQUENCE</scope>
    <source>
        <strain evidence="1">Rsan-2018</strain>
    </source>
</reference>
<dbReference type="Gene3D" id="1.10.640.10">
    <property type="entry name" value="Haem peroxidase domain superfamily, animal type"/>
    <property type="match status" value="1"/>
</dbReference>
<dbReference type="EMBL" id="JABSTV010001254">
    <property type="protein sequence ID" value="KAH7938734.1"/>
    <property type="molecule type" value="Genomic_DNA"/>
</dbReference>
<dbReference type="GO" id="GO:0004601">
    <property type="term" value="F:peroxidase activity"/>
    <property type="evidence" value="ECO:0007669"/>
    <property type="project" value="InterPro"/>
</dbReference>
<evidence type="ECO:0000313" key="1">
    <source>
        <dbReference type="EMBL" id="KAH7938734.1"/>
    </source>
</evidence>
<dbReference type="GO" id="GO:0006979">
    <property type="term" value="P:response to oxidative stress"/>
    <property type="evidence" value="ECO:0007669"/>
    <property type="project" value="InterPro"/>
</dbReference>
<gene>
    <name evidence="1" type="ORF">HPB52_000153</name>
</gene>
<organism evidence="1 2">
    <name type="scientific">Rhipicephalus sanguineus</name>
    <name type="common">Brown dog tick</name>
    <name type="synonym">Ixodes sanguineus</name>
    <dbReference type="NCBI Taxonomy" id="34632"/>
    <lineage>
        <taxon>Eukaryota</taxon>
        <taxon>Metazoa</taxon>
        <taxon>Ecdysozoa</taxon>
        <taxon>Arthropoda</taxon>
        <taxon>Chelicerata</taxon>
        <taxon>Arachnida</taxon>
        <taxon>Acari</taxon>
        <taxon>Parasitiformes</taxon>
        <taxon>Ixodida</taxon>
        <taxon>Ixodoidea</taxon>
        <taxon>Ixodidae</taxon>
        <taxon>Rhipicephalinae</taxon>
        <taxon>Rhipicephalus</taxon>
        <taxon>Rhipicephalus</taxon>
    </lineage>
</organism>
<dbReference type="Proteomes" id="UP000821837">
    <property type="component" value="Chromosome 8"/>
</dbReference>
<keyword evidence="2" id="KW-1185">Reference proteome</keyword>
<protein>
    <submittedName>
        <fullName evidence="1">Uncharacterized protein</fullName>
    </submittedName>
</protein>
<comment type="caution">
    <text evidence="1">The sequence shown here is derived from an EMBL/GenBank/DDBJ whole genome shotgun (WGS) entry which is preliminary data.</text>
</comment>
<dbReference type="Pfam" id="PF03098">
    <property type="entry name" value="An_peroxidase"/>
    <property type="match status" value="1"/>
</dbReference>
<dbReference type="InterPro" id="IPR019791">
    <property type="entry name" value="Haem_peroxidase_animal"/>
</dbReference>
<dbReference type="InterPro" id="IPR037120">
    <property type="entry name" value="Haem_peroxidase_sf_animal"/>
</dbReference>
<dbReference type="AlphaFoldDB" id="A0A9D4PFI1"/>